<dbReference type="PROSITE" id="PS00061">
    <property type="entry name" value="ADH_SHORT"/>
    <property type="match status" value="1"/>
</dbReference>
<dbReference type="Gene3D" id="3.40.50.720">
    <property type="entry name" value="NAD(P)-binding Rossmann-like Domain"/>
    <property type="match status" value="1"/>
</dbReference>
<dbReference type="OrthoDB" id="210852at2"/>
<accession>A0A1H5Z2G7</accession>
<dbReference type="EMBL" id="FNUZ01000003">
    <property type="protein sequence ID" value="SEG30442.1"/>
    <property type="molecule type" value="Genomic_DNA"/>
</dbReference>
<reference evidence="4 5" key="1">
    <citation type="submission" date="2016-10" db="EMBL/GenBank/DDBJ databases">
        <authorList>
            <person name="de Groot N.N."/>
        </authorList>
    </citation>
    <scope>NUCLEOTIDE SEQUENCE [LARGE SCALE GENOMIC DNA]</scope>
    <source>
        <strain evidence="4 5">DSM 26915</strain>
    </source>
</reference>
<dbReference type="PRINTS" id="PR00080">
    <property type="entry name" value="SDRFAMILY"/>
</dbReference>
<dbReference type="InterPro" id="IPR002347">
    <property type="entry name" value="SDR_fam"/>
</dbReference>
<dbReference type="PRINTS" id="PR00081">
    <property type="entry name" value="GDHRDH"/>
</dbReference>
<dbReference type="PANTHER" id="PTHR24322:SF736">
    <property type="entry name" value="RETINOL DEHYDROGENASE 10"/>
    <property type="match status" value="1"/>
</dbReference>
<dbReference type="SUPFAM" id="SSF51735">
    <property type="entry name" value="NAD(P)-binding Rossmann-fold domains"/>
    <property type="match status" value="1"/>
</dbReference>
<dbReference type="Proteomes" id="UP000236752">
    <property type="component" value="Unassembled WGS sequence"/>
</dbReference>
<dbReference type="Pfam" id="PF00106">
    <property type="entry name" value="adh_short"/>
    <property type="match status" value="1"/>
</dbReference>
<organism evidence="4 5">
    <name type="scientific">Thalassococcus halodurans</name>
    <dbReference type="NCBI Taxonomy" id="373675"/>
    <lineage>
        <taxon>Bacteria</taxon>
        <taxon>Pseudomonadati</taxon>
        <taxon>Pseudomonadota</taxon>
        <taxon>Alphaproteobacteria</taxon>
        <taxon>Rhodobacterales</taxon>
        <taxon>Roseobacteraceae</taxon>
        <taxon>Thalassococcus</taxon>
    </lineage>
</organism>
<keyword evidence="5" id="KW-1185">Reference proteome</keyword>
<comment type="similarity">
    <text evidence="1 3">Belongs to the short-chain dehydrogenases/reductases (SDR) family.</text>
</comment>
<sequence>MQVAGRICIVTGAGSGIGRAIAHALREKGAEVVVSDINEAASNQVAAEVDGLSIPCDVTDPKAISGLFEKARDWKGRVDLVCSNAGFAKGEPEGPTSASDDHWQQSFDVHVMAHLRLSRLALPEMLERGEGCLVNVASAAGLLSQIGDAAYSATKYAAVSLAQSLAIEHGSQGIHVSVVCPQYVATPLLGYDNAADGDQSGRILSPRNVADCLIEGLQNDRFLILPHPEVHDYALKRATDMERWIKGMQKLKAKVDASGSSDLKDFHKLL</sequence>
<protein>
    <submittedName>
        <fullName evidence="4">Short-chain dehydrogenase</fullName>
    </submittedName>
</protein>
<evidence type="ECO:0000313" key="4">
    <source>
        <dbReference type="EMBL" id="SEG30442.1"/>
    </source>
</evidence>
<keyword evidence="2" id="KW-0560">Oxidoreductase</keyword>
<dbReference type="RefSeq" id="WP_103910695.1">
    <property type="nucleotide sequence ID" value="NZ_FNUZ01000003.1"/>
</dbReference>
<proteinExistence type="inferred from homology"/>
<dbReference type="GO" id="GO:0016616">
    <property type="term" value="F:oxidoreductase activity, acting on the CH-OH group of donors, NAD or NADP as acceptor"/>
    <property type="evidence" value="ECO:0007669"/>
    <property type="project" value="TreeGrafter"/>
</dbReference>
<evidence type="ECO:0000256" key="2">
    <source>
        <dbReference type="ARBA" id="ARBA00023002"/>
    </source>
</evidence>
<dbReference type="InterPro" id="IPR036291">
    <property type="entry name" value="NAD(P)-bd_dom_sf"/>
</dbReference>
<gene>
    <name evidence="4" type="ORF">SAMN04488045_2382</name>
</gene>
<dbReference type="PANTHER" id="PTHR24322">
    <property type="entry name" value="PKSB"/>
    <property type="match status" value="1"/>
</dbReference>
<dbReference type="InterPro" id="IPR020904">
    <property type="entry name" value="Sc_DH/Rdtase_CS"/>
</dbReference>
<evidence type="ECO:0000256" key="3">
    <source>
        <dbReference type="RuleBase" id="RU000363"/>
    </source>
</evidence>
<evidence type="ECO:0000256" key="1">
    <source>
        <dbReference type="ARBA" id="ARBA00006484"/>
    </source>
</evidence>
<dbReference type="CDD" id="cd05233">
    <property type="entry name" value="SDR_c"/>
    <property type="match status" value="1"/>
</dbReference>
<dbReference type="AlphaFoldDB" id="A0A1H5Z2G7"/>
<name>A0A1H5Z2G7_9RHOB</name>
<evidence type="ECO:0000313" key="5">
    <source>
        <dbReference type="Proteomes" id="UP000236752"/>
    </source>
</evidence>